<sequence>MPEQSLVSEQMSVDLAIDEAEGTWEDMVRELLEGPMDPSRVLTDCLGGGGCGCACMCKPACMSNCSCTNCC</sequence>
<keyword evidence="2" id="KW-1185">Reference proteome</keyword>
<name>A0A8J3Q8E3_9ACTN</name>
<evidence type="ECO:0000313" key="2">
    <source>
        <dbReference type="Proteomes" id="UP000612899"/>
    </source>
</evidence>
<gene>
    <name evidence="1" type="ORF">Rhe02_38270</name>
</gene>
<proteinExistence type="predicted"/>
<evidence type="ECO:0008006" key="3">
    <source>
        <dbReference type="Google" id="ProtNLM"/>
    </source>
</evidence>
<accession>A0A8J3Q8E3</accession>
<dbReference type="EMBL" id="BONY01000021">
    <property type="protein sequence ID" value="GIH05760.1"/>
    <property type="molecule type" value="Genomic_DNA"/>
</dbReference>
<dbReference type="Proteomes" id="UP000612899">
    <property type="component" value="Unassembled WGS sequence"/>
</dbReference>
<comment type="caution">
    <text evidence="1">The sequence shown here is derived from an EMBL/GenBank/DDBJ whole genome shotgun (WGS) entry which is preliminary data.</text>
</comment>
<dbReference type="AlphaFoldDB" id="A0A8J3Q8E3"/>
<dbReference type="RefSeq" id="WP_203909600.1">
    <property type="nucleotide sequence ID" value="NZ_BONY01000021.1"/>
</dbReference>
<reference evidence="1" key="1">
    <citation type="submission" date="2021-01" db="EMBL/GenBank/DDBJ databases">
        <title>Whole genome shotgun sequence of Rhizocola hellebori NBRC 109834.</title>
        <authorList>
            <person name="Komaki H."/>
            <person name="Tamura T."/>
        </authorList>
    </citation>
    <scope>NUCLEOTIDE SEQUENCE</scope>
    <source>
        <strain evidence="1">NBRC 109834</strain>
    </source>
</reference>
<protein>
    <recommendedName>
        <fullName evidence="3">Metallothionein</fullName>
    </recommendedName>
</protein>
<organism evidence="1 2">
    <name type="scientific">Rhizocola hellebori</name>
    <dbReference type="NCBI Taxonomy" id="1392758"/>
    <lineage>
        <taxon>Bacteria</taxon>
        <taxon>Bacillati</taxon>
        <taxon>Actinomycetota</taxon>
        <taxon>Actinomycetes</taxon>
        <taxon>Micromonosporales</taxon>
        <taxon>Micromonosporaceae</taxon>
        <taxon>Rhizocola</taxon>
    </lineage>
</organism>
<evidence type="ECO:0000313" key="1">
    <source>
        <dbReference type="EMBL" id="GIH05760.1"/>
    </source>
</evidence>